<sequence length="511" mass="56902">MFWQISKLILTLWRNRLRQLFRRAPYLWFIVLLLGMCYLSGAYLAHDFFYQALLPLASGRSQNLVLNSILLSGFFCSFGISAFILLIAFLLLTPDDTVLKRIFLPLPISATQQRCGVVLPGFMLLLASQCLLWVPILPIFVQLGLAQPLPLLGATIFGLLCYNAMTLAFHQGILYVTTLLFGADRAAIRTTAMGLTMSVGLILLMIPLIYSGVELVRGQIGWLIFLPSYWMLLVLDSRPIIIFTGVALLLSVSFICALLYLFFIERSDKLVLGTKGYWVPLRGLTFPRNFFLTSCVYELKSLLRDEQLVIGLFMIIGIWLAAIGANSWIGKSNVLLNFALLQVAGYLITMMLCAAAQLSWGRDRRAYQVLASVPLQRRRFLDGKLSTTFLVSAGCWLLLMGLLVWITNTSGLLLELLPLLLVGNLFSFCLGIALPYSPDDPLSMLPALFIVTVLSLPAYIFAQYIQGILEQVPGGVWAHIGVQYGGITVILGALYIAIHIWSQKKLEASHD</sequence>
<dbReference type="OrthoDB" id="154984at2"/>
<feature type="transmembrane region" description="Helical" evidence="1">
    <location>
        <begin position="193"/>
        <end position="213"/>
    </location>
</feature>
<dbReference type="Proteomes" id="UP000287352">
    <property type="component" value="Unassembled WGS sequence"/>
</dbReference>
<gene>
    <name evidence="2" type="ORF">KTT_32940</name>
</gene>
<feature type="transmembrane region" description="Helical" evidence="1">
    <location>
        <begin position="335"/>
        <end position="356"/>
    </location>
</feature>
<accession>A0A402A314</accession>
<reference evidence="3" key="1">
    <citation type="submission" date="2018-12" db="EMBL/GenBank/DDBJ databases">
        <title>Tengunoibacter tsumagoiensis gen. nov., sp. nov., Dictyobacter kobayashii sp. nov., D. alpinus sp. nov., and D. joshuensis sp. nov. and description of Dictyobacteraceae fam. nov. within the order Ktedonobacterales isolated from Tengu-no-mugimeshi.</title>
        <authorList>
            <person name="Wang C.M."/>
            <person name="Zheng Y."/>
            <person name="Sakai Y."/>
            <person name="Toyoda A."/>
            <person name="Minakuchi Y."/>
            <person name="Abe K."/>
            <person name="Yokota A."/>
            <person name="Yabe S."/>
        </authorList>
    </citation>
    <scope>NUCLEOTIDE SEQUENCE [LARGE SCALE GENOMIC DNA]</scope>
    <source>
        <strain evidence="3">Uno3</strain>
    </source>
</reference>
<keyword evidence="3" id="KW-1185">Reference proteome</keyword>
<protein>
    <submittedName>
        <fullName evidence="2">Uncharacterized protein</fullName>
    </submittedName>
</protein>
<evidence type="ECO:0000313" key="3">
    <source>
        <dbReference type="Proteomes" id="UP000287352"/>
    </source>
</evidence>
<keyword evidence="1" id="KW-1133">Transmembrane helix</keyword>
<dbReference type="RefSeq" id="WP_126580959.1">
    <property type="nucleotide sequence ID" value="NZ_BIFR01000001.1"/>
</dbReference>
<feature type="transmembrane region" description="Helical" evidence="1">
    <location>
        <begin position="115"/>
        <end position="136"/>
    </location>
</feature>
<dbReference type="AlphaFoldDB" id="A0A402A314"/>
<organism evidence="2 3">
    <name type="scientific">Tengunoibacter tsumagoiensis</name>
    <dbReference type="NCBI Taxonomy" id="2014871"/>
    <lineage>
        <taxon>Bacteria</taxon>
        <taxon>Bacillati</taxon>
        <taxon>Chloroflexota</taxon>
        <taxon>Ktedonobacteria</taxon>
        <taxon>Ktedonobacterales</taxon>
        <taxon>Dictyobacteraceae</taxon>
        <taxon>Tengunoibacter</taxon>
    </lineage>
</organism>
<feature type="transmembrane region" description="Helical" evidence="1">
    <location>
        <begin position="385"/>
        <end position="406"/>
    </location>
</feature>
<dbReference type="EMBL" id="BIFR01000001">
    <property type="protein sequence ID" value="GCE13435.1"/>
    <property type="molecule type" value="Genomic_DNA"/>
</dbReference>
<keyword evidence="1" id="KW-0812">Transmembrane</keyword>
<feature type="transmembrane region" description="Helical" evidence="1">
    <location>
        <begin position="26"/>
        <end position="45"/>
    </location>
</feature>
<feature type="transmembrane region" description="Helical" evidence="1">
    <location>
        <begin position="156"/>
        <end position="181"/>
    </location>
</feature>
<feature type="transmembrane region" description="Helical" evidence="1">
    <location>
        <begin position="65"/>
        <end position="94"/>
    </location>
</feature>
<feature type="transmembrane region" description="Helical" evidence="1">
    <location>
        <begin position="242"/>
        <end position="264"/>
    </location>
</feature>
<feature type="transmembrane region" description="Helical" evidence="1">
    <location>
        <begin position="477"/>
        <end position="498"/>
    </location>
</feature>
<comment type="caution">
    <text evidence="2">The sequence shown here is derived from an EMBL/GenBank/DDBJ whole genome shotgun (WGS) entry which is preliminary data.</text>
</comment>
<feature type="transmembrane region" description="Helical" evidence="1">
    <location>
        <begin position="309"/>
        <end position="329"/>
    </location>
</feature>
<name>A0A402A314_9CHLR</name>
<evidence type="ECO:0000256" key="1">
    <source>
        <dbReference type="SAM" id="Phobius"/>
    </source>
</evidence>
<keyword evidence="1" id="KW-0472">Membrane</keyword>
<evidence type="ECO:0000313" key="2">
    <source>
        <dbReference type="EMBL" id="GCE13435.1"/>
    </source>
</evidence>
<feature type="transmembrane region" description="Helical" evidence="1">
    <location>
        <begin position="412"/>
        <end position="433"/>
    </location>
</feature>
<feature type="transmembrane region" description="Helical" evidence="1">
    <location>
        <begin position="445"/>
        <end position="465"/>
    </location>
</feature>
<proteinExistence type="predicted"/>